<dbReference type="RefSeq" id="WP_322950166.1">
    <property type="nucleotide sequence ID" value="NZ_JAYEET010000048.1"/>
</dbReference>
<comment type="caution">
    <text evidence="1">The sequence shown here is derived from an EMBL/GenBank/DDBJ whole genome shotgun (WGS) entry which is preliminary data.</text>
</comment>
<protein>
    <submittedName>
        <fullName evidence="1">Uncharacterized protein</fullName>
    </submittedName>
</protein>
<evidence type="ECO:0000313" key="2">
    <source>
        <dbReference type="Proteomes" id="UP001292571"/>
    </source>
</evidence>
<dbReference type="EMBL" id="JAYEET010000048">
    <property type="protein sequence ID" value="MEA1607388.1"/>
    <property type="molecule type" value="Genomic_DNA"/>
</dbReference>
<dbReference type="Proteomes" id="UP001292571">
    <property type="component" value="Unassembled WGS sequence"/>
</dbReference>
<evidence type="ECO:0000313" key="1">
    <source>
        <dbReference type="EMBL" id="MEA1607388.1"/>
    </source>
</evidence>
<organism evidence="1 2">
    <name type="scientific">Pseudomonas spirodelae</name>
    <dbReference type="NCBI Taxonomy" id="3101751"/>
    <lineage>
        <taxon>Bacteria</taxon>
        <taxon>Pseudomonadati</taxon>
        <taxon>Pseudomonadota</taxon>
        <taxon>Gammaproteobacteria</taxon>
        <taxon>Pseudomonadales</taxon>
        <taxon>Pseudomonadaceae</taxon>
        <taxon>Pseudomonas</taxon>
    </lineage>
</organism>
<sequence length="199" mass="22535">MREIQLRQPTNRAQVKEAISEVKRRRKIEKNPPEIEPDEGWSPYAARDFLSDVGLKTQDYYHSHNNEWVASSNMQELNSGLLSGNIAYYIEGNENSAKTLKLKLNINNPLSATDSDNYFRDICFILLYNALGEVPAEIVESIEHLENYLGTFKEYKLSISFDEFLGGASKGYSRILVIAHLGSKNSTSIKNRAYLPPSA</sequence>
<gene>
    <name evidence="1" type="ORF">SOP97_16425</name>
</gene>
<accession>A0ABU5PCX6</accession>
<reference evidence="1 2" key="1">
    <citation type="submission" date="2023-12" db="EMBL/GenBank/DDBJ databases">
        <title>Pseudomonas sp. T5W1.</title>
        <authorList>
            <person name="Maltman C."/>
        </authorList>
    </citation>
    <scope>NUCLEOTIDE SEQUENCE [LARGE SCALE GENOMIC DNA]</scope>
    <source>
        <strain evidence="1 2">T5W1</strain>
    </source>
</reference>
<proteinExistence type="predicted"/>
<name>A0ABU5PCX6_9PSED</name>
<keyword evidence="2" id="KW-1185">Reference proteome</keyword>